<evidence type="ECO:0000259" key="2">
    <source>
        <dbReference type="Pfam" id="PF02350"/>
    </source>
</evidence>
<dbReference type="NCBIfam" id="TIGR00236">
    <property type="entry name" value="wecB"/>
    <property type="match status" value="1"/>
</dbReference>
<keyword evidence="4" id="KW-1185">Reference proteome</keyword>
<dbReference type="Proteomes" id="UP000675284">
    <property type="component" value="Unassembled WGS sequence"/>
</dbReference>
<proteinExistence type="inferred from homology"/>
<evidence type="ECO:0000313" key="3">
    <source>
        <dbReference type="EMBL" id="MBR7797179.1"/>
    </source>
</evidence>
<dbReference type="RefSeq" id="WP_166530641.1">
    <property type="nucleotide sequence ID" value="NZ_CP115959.1"/>
</dbReference>
<protein>
    <submittedName>
        <fullName evidence="3">UDP-N-acetylglucosamine 2-epimerase (Non-hydrolyzing)</fullName>
        <ecNumber evidence="3">5.1.3.14</ecNumber>
    </submittedName>
</protein>
<dbReference type="AlphaFoldDB" id="A0A941I9V9"/>
<dbReference type="PANTHER" id="PTHR43174:SF1">
    <property type="entry name" value="UDP-N-ACETYLGLUCOSAMINE 2-EPIMERASE"/>
    <property type="match status" value="1"/>
</dbReference>
<comment type="caution">
    <text evidence="3">The sequence shown here is derived from an EMBL/GenBank/DDBJ whole genome shotgun (WGS) entry which is preliminary data.</text>
</comment>
<reference evidence="3" key="1">
    <citation type="submission" date="2021-04" db="EMBL/GenBank/DDBJ databases">
        <title>Isolation and polyphasic classification of algal microorganism.</title>
        <authorList>
            <person name="Wang S."/>
        </authorList>
    </citation>
    <scope>NUCLEOTIDE SEQUENCE</scope>
    <source>
        <strain evidence="3">720a</strain>
    </source>
</reference>
<name>A0A941I9V9_9BACI</name>
<dbReference type="Gene3D" id="3.40.50.2000">
    <property type="entry name" value="Glycogen Phosphorylase B"/>
    <property type="match status" value="2"/>
</dbReference>
<dbReference type="SUPFAM" id="SSF53756">
    <property type="entry name" value="UDP-Glycosyltransferase/glycogen phosphorylase"/>
    <property type="match status" value="1"/>
</dbReference>
<dbReference type="GO" id="GO:0008761">
    <property type="term" value="F:UDP-N-acetylglucosamine 2-epimerase activity"/>
    <property type="evidence" value="ECO:0007669"/>
    <property type="project" value="UniProtKB-EC"/>
</dbReference>
<dbReference type="InterPro" id="IPR003331">
    <property type="entry name" value="UDP_GlcNAc_Epimerase_2_dom"/>
</dbReference>
<feature type="domain" description="UDP-N-acetylglucosamine 2-epimerase" evidence="2">
    <location>
        <begin position="21"/>
        <end position="353"/>
    </location>
</feature>
<keyword evidence="1 3" id="KW-0413">Isomerase</keyword>
<organism evidence="3 4">
    <name type="scientific">Virgibacillus salarius</name>
    <dbReference type="NCBI Taxonomy" id="447199"/>
    <lineage>
        <taxon>Bacteria</taxon>
        <taxon>Bacillati</taxon>
        <taxon>Bacillota</taxon>
        <taxon>Bacilli</taxon>
        <taxon>Bacillales</taxon>
        <taxon>Bacillaceae</taxon>
        <taxon>Virgibacillus</taxon>
    </lineage>
</organism>
<dbReference type="Pfam" id="PF02350">
    <property type="entry name" value="Epimerase_2"/>
    <property type="match status" value="1"/>
</dbReference>
<accession>A0A941I9V9</accession>
<dbReference type="EC" id="5.1.3.14" evidence="3"/>
<evidence type="ECO:0000313" key="4">
    <source>
        <dbReference type="Proteomes" id="UP000675284"/>
    </source>
</evidence>
<comment type="similarity">
    <text evidence="1">Belongs to the UDP-N-acetylglucosamine 2-epimerase family.</text>
</comment>
<sequence length="357" mass="40241">MHILTIVGARPQFIKASMLSKAINSQSKIKEIMVHTGQHYDDNMSTIFFDQLKLAKPDYYLGIGSGSHGEQTSKMLLELEKIMMSVKPDIVLVYGDTNSTLAGSIAAAKLHIPLAHVEAGLRSFNKKMPEEINRVITDHLSTLLFCPTQTAIDNLEHEGISRGVYLTGDIMYDSILYFKDHAIQQSTILEDLSLTNNNYYLATVHRAENTDQPEHLKQILTAFQQLDKTVVLPLHPRTKSKIKQYKLNELIDLPHIKTVEPLHYFDMLALTAQATAVLTDSGGLQKEAYMLQIPCITLRQETEWIETVQTGWNQLAGYNTKQIVNNVRNLKTPNHSPPRFGDGKAAYAIQHILMNDF</sequence>
<dbReference type="PANTHER" id="PTHR43174">
    <property type="entry name" value="UDP-N-ACETYLGLUCOSAMINE 2-EPIMERASE"/>
    <property type="match status" value="1"/>
</dbReference>
<gene>
    <name evidence="3" type="primary">wecB</name>
    <name evidence="3" type="ORF">KCX74_14155</name>
</gene>
<dbReference type="EMBL" id="JAGSOT010000045">
    <property type="protein sequence ID" value="MBR7797179.1"/>
    <property type="molecule type" value="Genomic_DNA"/>
</dbReference>
<dbReference type="InterPro" id="IPR029767">
    <property type="entry name" value="WecB-like"/>
</dbReference>
<dbReference type="CDD" id="cd03786">
    <property type="entry name" value="GTB_UDP-GlcNAc_2-Epimerase"/>
    <property type="match status" value="1"/>
</dbReference>
<evidence type="ECO:0000256" key="1">
    <source>
        <dbReference type="RuleBase" id="RU003513"/>
    </source>
</evidence>